<dbReference type="PANTHER" id="PTHR39210:SF1">
    <property type="entry name" value="HEPARIN-SULFATE LYASE"/>
    <property type="match status" value="1"/>
</dbReference>
<dbReference type="PANTHER" id="PTHR39210">
    <property type="entry name" value="HEPARIN-SULFATE LYASE"/>
    <property type="match status" value="1"/>
</dbReference>
<dbReference type="InterPro" id="IPR008929">
    <property type="entry name" value="Chondroitin_lyas"/>
</dbReference>
<gene>
    <name evidence="1" type="ORF">Acy02nite_65330</name>
</gene>
<comment type="caution">
    <text evidence="1">The sequence shown here is derived from an EMBL/GenBank/DDBJ whole genome shotgun (WGS) entry which is preliminary data.</text>
</comment>
<evidence type="ECO:0000313" key="1">
    <source>
        <dbReference type="EMBL" id="GID68652.1"/>
    </source>
</evidence>
<name>A0A919INU8_9ACTN</name>
<proteinExistence type="predicted"/>
<keyword evidence="2" id="KW-1185">Reference proteome</keyword>
<dbReference type="AlphaFoldDB" id="A0A919INU8"/>
<dbReference type="Proteomes" id="UP000619479">
    <property type="component" value="Unassembled WGS sequence"/>
</dbReference>
<sequence length="537" mass="57371">MDPVAARAGGPHVLPLDPATYDGLTATGPAYGAMGDPGNPASAGCGAAAPDPVPDGAPIVVKIGSAAPFTVGNVSAATWKNPPVTDPSWRLNFQGLMWMKPLARRAAQDDQQQSLAALVAQAVQFHQADPDPGTNASGWDEGTALRRLETENCLYNLTHAAELITGMSADAAVLLGKRYYGPPYAPVHNHGLMANLQLVRAGDLLGRSDWKATAVKRLTSEAPFAFSKAGLSFEQASGYQGVNAGLWGQAADVLAASPGATAAAATLRKAVNAAWTAFAWETEPDGRIVQIGDSEESTGRAAPRNTARTLRDDQTGTVIGRWSWTDPKTSYYTLRYGPVRRAHGHEDRAGGVTWSTLGSRVLVGPGKYTYDKNSPWYVYMISPASHNVAIPNGGAVKSGRTAKVKSAKVQTAAHSWTIVDDIYNTPHTRIVNVNRDARRLQVSDLFPKSTLWRQHWHLAPGWRLTSGKVGGTKMTFTNPAGRKLTVTTTGRIGGLVKGQTRPIQGWHFATFGSRTQAIDLVIRSYGRKATVTTFTVK</sequence>
<reference evidence="1" key="1">
    <citation type="submission" date="2021-01" db="EMBL/GenBank/DDBJ databases">
        <title>Whole genome shotgun sequence of Actinoplanes cyaneus NBRC 14990.</title>
        <authorList>
            <person name="Komaki H."/>
            <person name="Tamura T."/>
        </authorList>
    </citation>
    <scope>NUCLEOTIDE SEQUENCE</scope>
    <source>
        <strain evidence="1">NBRC 14990</strain>
    </source>
</reference>
<dbReference type="EMBL" id="BOMH01000050">
    <property type="protein sequence ID" value="GID68652.1"/>
    <property type="molecule type" value="Genomic_DNA"/>
</dbReference>
<dbReference type="Gene3D" id="1.50.10.100">
    <property type="entry name" value="Chondroitin AC/alginate lyase"/>
    <property type="match status" value="1"/>
</dbReference>
<evidence type="ECO:0008006" key="3">
    <source>
        <dbReference type="Google" id="ProtNLM"/>
    </source>
</evidence>
<accession>A0A919INU8</accession>
<organism evidence="1 2">
    <name type="scientific">Actinoplanes cyaneus</name>
    <dbReference type="NCBI Taxonomy" id="52696"/>
    <lineage>
        <taxon>Bacteria</taxon>
        <taxon>Bacillati</taxon>
        <taxon>Actinomycetota</taxon>
        <taxon>Actinomycetes</taxon>
        <taxon>Micromonosporales</taxon>
        <taxon>Micromonosporaceae</taxon>
        <taxon>Actinoplanes</taxon>
    </lineage>
</organism>
<evidence type="ECO:0000313" key="2">
    <source>
        <dbReference type="Proteomes" id="UP000619479"/>
    </source>
</evidence>
<dbReference type="Gene3D" id="2.70.98.70">
    <property type="match status" value="1"/>
</dbReference>
<dbReference type="SUPFAM" id="SSF48230">
    <property type="entry name" value="Chondroitin AC/alginate lyase"/>
    <property type="match status" value="1"/>
</dbReference>
<protein>
    <recommendedName>
        <fullName evidence="3">Heparin-sulfate lyase N-terminal domain-containing protein</fullName>
    </recommendedName>
</protein>